<evidence type="ECO:0000256" key="2">
    <source>
        <dbReference type="ARBA" id="ARBA00007635"/>
    </source>
</evidence>
<dbReference type="Gene3D" id="1.10.3730.20">
    <property type="match status" value="1"/>
</dbReference>
<dbReference type="Proteomes" id="UP001188597">
    <property type="component" value="Unassembled WGS sequence"/>
</dbReference>
<evidence type="ECO:0000256" key="6">
    <source>
        <dbReference type="RuleBase" id="RU363077"/>
    </source>
</evidence>
<dbReference type="InterPro" id="IPR037185">
    <property type="entry name" value="EmrE-like"/>
</dbReference>
<reference evidence="8" key="1">
    <citation type="submission" date="2022-12" db="EMBL/GenBank/DDBJ databases">
        <title>Draft genome assemblies for two species of Escallonia (Escalloniales).</title>
        <authorList>
            <person name="Chanderbali A."/>
            <person name="Dervinis C."/>
            <person name="Anghel I."/>
            <person name="Soltis D."/>
            <person name="Soltis P."/>
            <person name="Zapata F."/>
        </authorList>
    </citation>
    <scope>NUCLEOTIDE SEQUENCE</scope>
    <source>
        <strain evidence="8">UCBG64.0493</strain>
        <tissue evidence="8">Leaf</tissue>
    </source>
</reference>
<comment type="subcellular location">
    <subcellularLocation>
        <location evidence="1 6">Membrane</location>
        <topology evidence="1 6">Multi-pass membrane protein</topology>
    </subcellularLocation>
</comment>
<name>A0AA88XJT2_9ASTE</name>
<evidence type="ECO:0000256" key="5">
    <source>
        <dbReference type="ARBA" id="ARBA00023136"/>
    </source>
</evidence>
<feature type="transmembrane region" description="Helical" evidence="6">
    <location>
        <begin position="40"/>
        <end position="58"/>
    </location>
</feature>
<evidence type="ECO:0000256" key="4">
    <source>
        <dbReference type="ARBA" id="ARBA00022989"/>
    </source>
</evidence>
<keyword evidence="5 6" id="KW-0472">Membrane</keyword>
<feature type="transmembrane region" description="Helical" evidence="6">
    <location>
        <begin position="96"/>
        <end position="119"/>
    </location>
</feature>
<dbReference type="EMBL" id="JAVXUP010000001">
    <property type="protein sequence ID" value="KAK3043868.1"/>
    <property type="molecule type" value="Genomic_DNA"/>
</dbReference>
<comment type="similarity">
    <text evidence="2 6">Belongs to the drug/metabolite transporter (DMT) superfamily. Plant drug/metabolite exporter (P-DME) (TC 2.A.7.4) family.</text>
</comment>
<feature type="transmembrane region" description="Helical" evidence="6">
    <location>
        <begin position="267"/>
        <end position="288"/>
    </location>
</feature>
<dbReference type="InterPro" id="IPR000620">
    <property type="entry name" value="EamA_dom"/>
</dbReference>
<dbReference type="GO" id="GO:0022857">
    <property type="term" value="F:transmembrane transporter activity"/>
    <property type="evidence" value="ECO:0007669"/>
    <property type="project" value="InterPro"/>
</dbReference>
<comment type="caution">
    <text evidence="8">The sequence shown here is derived from an EMBL/GenBank/DDBJ whole genome shotgun (WGS) entry which is preliminary data.</text>
</comment>
<evidence type="ECO:0000259" key="7">
    <source>
        <dbReference type="Pfam" id="PF00892"/>
    </source>
</evidence>
<feature type="domain" description="EamA" evidence="7">
    <location>
        <begin position="9"/>
        <end position="143"/>
    </location>
</feature>
<organism evidence="8 9">
    <name type="scientific">Escallonia herrerae</name>
    <dbReference type="NCBI Taxonomy" id="1293975"/>
    <lineage>
        <taxon>Eukaryota</taxon>
        <taxon>Viridiplantae</taxon>
        <taxon>Streptophyta</taxon>
        <taxon>Embryophyta</taxon>
        <taxon>Tracheophyta</taxon>
        <taxon>Spermatophyta</taxon>
        <taxon>Magnoliopsida</taxon>
        <taxon>eudicotyledons</taxon>
        <taxon>Gunneridae</taxon>
        <taxon>Pentapetalae</taxon>
        <taxon>asterids</taxon>
        <taxon>campanulids</taxon>
        <taxon>Escalloniales</taxon>
        <taxon>Escalloniaceae</taxon>
        <taxon>Escallonia</taxon>
    </lineage>
</organism>
<feature type="transmembrane region" description="Helical" evidence="6">
    <location>
        <begin position="9"/>
        <end position="28"/>
    </location>
</feature>
<keyword evidence="9" id="KW-1185">Reference proteome</keyword>
<dbReference type="InterPro" id="IPR030184">
    <property type="entry name" value="WAT1-related"/>
</dbReference>
<dbReference type="PANTHER" id="PTHR31218">
    <property type="entry name" value="WAT1-RELATED PROTEIN"/>
    <property type="match status" value="1"/>
</dbReference>
<evidence type="ECO:0000313" key="8">
    <source>
        <dbReference type="EMBL" id="KAK3043868.1"/>
    </source>
</evidence>
<feature type="transmembrane region" description="Helical" evidence="6">
    <location>
        <begin position="294"/>
        <end position="313"/>
    </location>
</feature>
<keyword evidence="3 6" id="KW-0812">Transmembrane</keyword>
<feature type="domain" description="EamA" evidence="7">
    <location>
        <begin position="179"/>
        <end position="309"/>
    </location>
</feature>
<dbReference type="SUPFAM" id="SSF103481">
    <property type="entry name" value="Multidrug resistance efflux transporter EmrE"/>
    <property type="match status" value="2"/>
</dbReference>
<sequence>MGMEKHKPYIAMIIIQFIYTGMALLSKASISAGVKPSVFVAYRQALAALFLAPFALYFESQKSPPLPFKLLCKIFFVSVIGVTASLNLYYMGLNFISATIATASTNTIPTMVFILAVCFGMEGLAITHYHGMAKVLGSVVVLSGAMVFTFIKGPPLYTVLQNEGLGHTAKSRSTEDWIKGSCLELAGNLTWSVWLTMQRPIIKQYPAKLRLTTMQCFFSCIGSAVWGAVAERDISSWKLGWDIGLGIVVTAVSYWLQVWVVDKKGPVFTAMFSPLALVLTAIMSAILFKETLHWGSVCGALLLVIGLYSFLWGKKAEAKFEIIEQKTEQIKEGVALECITCTSVPDEQQGKREGDH</sequence>
<feature type="transmembrane region" description="Helical" evidence="6">
    <location>
        <begin position="209"/>
        <end position="229"/>
    </location>
</feature>
<feature type="transmembrane region" description="Helical" evidence="6">
    <location>
        <begin position="131"/>
        <end position="151"/>
    </location>
</feature>
<dbReference type="AlphaFoldDB" id="A0AA88XJT2"/>
<evidence type="ECO:0000256" key="3">
    <source>
        <dbReference type="ARBA" id="ARBA00022692"/>
    </source>
</evidence>
<proteinExistence type="inferred from homology"/>
<gene>
    <name evidence="8" type="ORF">RJ639_000567</name>
</gene>
<dbReference type="Pfam" id="PF00892">
    <property type="entry name" value="EamA"/>
    <property type="match status" value="2"/>
</dbReference>
<feature type="transmembrane region" description="Helical" evidence="6">
    <location>
        <begin position="70"/>
        <end position="90"/>
    </location>
</feature>
<keyword evidence="4 6" id="KW-1133">Transmembrane helix</keyword>
<evidence type="ECO:0000256" key="1">
    <source>
        <dbReference type="ARBA" id="ARBA00004141"/>
    </source>
</evidence>
<evidence type="ECO:0000313" key="9">
    <source>
        <dbReference type="Proteomes" id="UP001188597"/>
    </source>
</evidence>
<feature type="transmembrane region" description="Helical" evidence="6">
    <location>
        <begin position="241"/>
        <end position="260"/>
    </location>
</feature>
<dbReference type="GO" id="GO:0016020">
    <property type="term" value="C:membrane"/>
    <property type="evidence" value="ECO:0007669"/>
    <property type="project" value="UniProtKB-SubCell"/>
</dbReference>
<protein>
    <recommendedName>
        <fullName evidence="6">WAT1-related protein</fullName>
    </recommendedName>
</protein>
<accession>A0AA88XJT2</accession>